<name>A0A2H4IZJ9_9CAUD</name>
<organism evidence="1">
    <name type="scientific">uncultured Caudovirales phage</name>
    <dbReference type="NCBI Taxonomy" id="2100421"/>
    <lineage>
        <taxon>Viruses</taxon>
        <taxon>Duplodnaviria</taxon>
        <taxon>Heunggongvirae</taxon>
        <taxon>Uroviricota</taxon>
        <taxon>Caudoviricetes</taxon>
        <taxon>Peduoviridae</taxon>
        <taxon>Maltschvirus</taxon>
        <taxon>Maltschvirus maltsch</taxon>
    </lineage>
</organism>
<reference evidence="1" key="1">
    <citation type="submission" date="2017-06" db="EMBL/GenBank/DDBJ databases">
        <title>Novel phages from South African skin metaviromes.</title>
        <authorList>
            <person name="van Zyl L.J."/>
            <person name="Abrahams Y."/>
            <person name="Stander E.A."/>
            <person name="Kirby B.M."/>
            <person name="Clavaud C."/>
            <person name="Farcet C."/>
            <person name="Breton L."/>
            <person name="Trindade M.I."/>
        </authorList>
    </citation>
    <scope>NUCLEOTIDE SEQUENCE</scope>
</reference>
<proteinExistence type="predicted"/>
<sequence length="92" mass="10837">MKKFPVISNGIEYSAEIVTSAPHIGIAVDIYLCDERVYTFIDAFRKYKNDYVGMVKASVCEYERRKSAQEEKKRIESENIRKFEEWDGDCRE</sequence>
<gene>
    <name evidence="1" type="ORF">8F11_9</name>
</gene>
<protein>
    <submittedName>
        <fullName evidence="1">Uncharacterized protein</fullName>
    </submittedName>
</protein>
<accession>A0A2H4IZJ9</accession>
<dbReference type="EMBL" id="MF417871">
    <property type="protein sequence ID" value="ASN68044.1"/>
    <property type="molecule type" value="Genomic_DNA"/>
</dbReference>
<evidence type="ECO:0000313" key="1">
    <source>
        <dbReference type="EMBL" id="ASN68044.1"/>
    </source>
</evidence>